<feature type="compositionally biased region" description="Basic and acidic residues" evidence="2">
    <location>
        <begin position="238"/>
        <end position="250"/>
    </location>
</feature>
<accession>A9V260</accession>
<feature type="region of interest" description="Disordered" evidence="2">
    <location>
        <begin position="1"/>
        <end position="23"/>
    </location>
</feature>
<dbReference type="EMBL" id="CH991555">
    <property type="protein sequence ID" value="EDQ88323.1"/>
    <property type="molecule type" value="Genomic_DNA"/>
</dbReference>
<keyword evidence="1" id="KW-0862">Zinc</keyword>
<feature type="compositionally biased region" description="Basic residues" evidence="2">
    <location>
        <begin position="215"/>
        <end position="237"/>
    </location>
</feature>
<keyword evidence="1" id="KW-0863">Zinc-finger</keyword>
<dbReference type="KEGG" id="mbr:MONBRDRAFT_9127"/>
<dbReference type="OMA" id="QDRGNRQ"/>
<feature type="compositionally biased region" description="Basic and acidic residues" evidence="2">
    <location>
        <begin position="266"/>
        <end position="375"/>
    </location>
</feature>
<dbReference type="Pfam" id="PF00575">
    <property type="entry name" value="S1"/>
    <property type="match status" value="1"/>
</dbReference>
<dbReference type="PANTHER" id="PTHR15838">
    <property type="entry name" value="NUCLEOLAR PROTEIN OF 40 KDA"/>
    <property type="match status" value="1"/>
</dbReference>
<dbReference type="GeneID" id="5892233"/>
<feature type="domain" description="S1 motif" evidence="3">
    <location>
        <begin position="58"/>
        <end position="129"/>
    </location>
</feature>
<dbReference type="Proteomes" id="UP000001357">
    <property type="component" value="Unassembled WGS sequence"/>
</dbReference>
<feature type="region of interest" description="Disordered" evidence="2">
    <location>
        <begin position="205"/>
        <end position="375"/>
    </location>
</feature>
<dbReference type="InParanoid" id="A9V260"/>
<evidence type="ECO:0000259" key="4">
    <source>
        <dbReference type="PROSITE" id="PS50158"/>
    </source>
</evidence>
<dbReference type="SMART" id="SM00316">
    <property type="entry name" value="S1"/>
    <property type="match status" value="1"/>
</dbReference>
<evidence type="ECO:0000256" key="2">
    <source>
        <dbReference type="SAM" id="MobiDB-lite"/>
    </source>
</evidence>
<evidence type="ECO:0000259" key="3">
    <source>
        <dbReference type="PROSITE" id="PS50126"/>
    </source>
</evidence>
<dbReference type="GO" id="GO:0008270">
    <property type="term" value="F:zinc ion binding"/>
    <property type="evidence" value="ECO:0007669"/>
    <property type="project" value="UniProtKB-KW"/>
</dbReference>
<evidence type="ECO:0000313" key="6">
    <source>
        <dbReference type="Proteomes" id="UP000001357"/>
    </source>
</evidence>
<dbReference type="AlphaFoldDB" id="A9V260"/>
<proteinExistence type="predicted"/>
<sequence length="375" mass="43845">MMMEDDGDRVLGGGGVIMDEPPSNARRRADQHLRKHGVQPQRAVRFERQQHEPLPKLYRVYLGVVKSVKPFGGFVELDGFTHEGLLHVSQLSKFRVDDVESVLQVGQQVFVKVIEVGEPPEHRIALSIKTVDQRNGHDSDPAHVIAEQDKLKNRSFRDDEVKRVQLDAVLNTVCTKCHTPGHLAKDCFNTGKAYALVTEDEVANVAPPASSEGHAKKHKKDKHKKDKKESRHKKHHSKDHDAHEPRDTDHHHHHHHHHSHHRHRDSSRDHHDHGSHDQDREHRDDRDRGHRDDRDRGHRDDRDRGHRDDWDRGHRDDRDRGHRDDRDRGHRNDDRGREYRSHRAGHEAPHSYHRSPSLDRGSRSKRSDRDRDERR</sequence>
<feature type="domain" description="CCHC-type" evidence="4">
    <location>
        <begin position="174"/>
        <end position="187"/>
    </location>
</feature>
<dbReference type="SUPFAM" id="SSF50249">
    <property type="entry name" value="Nucleic acid-binding proteins"/>
    <property type="match status" value="1"/>
</dbReference>
<dbReference type="InterPro" id="IPR003029">
    <property type="entry name" value="S1_domain"/>
</dbReference>
<organism evidence="5 6">
    <name type="scientific">Monosiga brevicollis</name>
    <name type="common">Choanoflagellate</name>
    <dbReference type="NCBI Taxonomy" id="81824"/>
    <lineage>
        <taxon>Eukaryota</taxon>
        <taxon>Choanoflagellata</taxon>
        <taxon>Craspedida</taxon>
        <taxon>Salpingoecidae</taxon>
        <taxon>Monosiga</taxon>
    </lineage>
</organism>
<reference evidence="5 6" key="1">
    <citation type="journal article" date="2008" name="Nature">
        <title>The genome of the choanoflagellate Monosiga brevicollis and the origin of metazoans.</title>
        <authorList>
            <consortium name="JGI Sequencing"/>
            <person name="King N."/>
            <person name="Westbrook M.J."/>
            <person name="Young S.L."/>
            <person name="Kuo A."/>
            <person name="Abedin M."/>
            <person name="Chapman J."/>
            <person name="Fairclough S."/>
            <person name="Hellsten U."/>
            <person name="Isogai Y."/>
            <person name="Letunic I."/>
            <person name="Marr M."/>
            <person name="Pincus D."/>
            <person name="Putnam N."/>
            <person name="Rokas A."/>
            <person name="Wright K.J."/>
            <person name="Zuzow R."/>
            <person name="Dirks W."/>
            <person name="Good M."/>
            <person name="Goodstein D."/>
            <person name="Lemons D."/>
            <person name="Li W."/>
            <person name="Lyons J.B."/>
            <person name="Morris A."/>
            <person name="Nichols S."/>
            <person name="Richter D.J."/>
            <person name="Salamov A."/>
            <person name="Bork P."/>
            <person name="Lim W.A."/>
            <person name="Manning G."/>
            <person name="Miller W.T."/>
            <person name="McGinnis W."/>
            <person name="Shapiro H."/>
            <person name="Tjian R."/>
            <person name="Grigoriev I.V."/>
            <person name="Rokhsar D."/>
        </authorList>
    </citation>
    <scope>NUCLEOTIDE SEQUENCE [LARGE SCALE GENOMIC DNA]</scope>
    <source>
        <strain evidence="6">MX1 / ATCC 50154</strain>
    </source>
</reference>
<evidence type="ECO:0008006" key="7">
    <source>
        <dbReference type="Google" id="ProtNLM"/>
    </source>
</evidence>
<dbReference type="eggNOG" id="KOG0922">
    <property type="taxonomic scope" value="Eukaryota"/>
</dbReference>
<name>A9V260_MONBE</name>
<dbReference type="Gene3D" id="2.40.50.140">
    <property type="entry name" value="Nucleic acid-binding proteins"/>
    <property type="match status" value="1"/>
</dbReference>
<dbReference type="InterPro" id="IPR001878">
    <property type="entry name" value="Znf_CCHC"/>
</dbReference>
<dbReference type="GO" id="GO:0003723">
    <property type="term" value="F:RNA binding"/>
    <property type="evidence" value="ECO:0000318"/>
    <property type="project" value="GO_Central"/>
</dbReference>
<keyword evidence="6" id="KW-1185">Reference proteome</keyword>
<keyword evidence="1" id="KW-0479">Metal-binding</keyword>
<dbReference type="RefSeq" id="XP_001746916.1">
    <property type="nucleotide sequence ID" value="XM_001746864.1"/>
</dbReference>
<dbReference type="STRING" id="81824.A9V260"/>
<protein>
    <recommendedName>
        <fullName evidence="7">S1 motif domain-containing protein</fullName>
    </recommendedName>
</protein>
<gene>
    <name evidence="5" type="ORF">MONBRDRAFT_9127</name>
</gene>
<dbReference type="PROSITE" id="PS50158">
    <property type="entry name" value="ZF_CCHC"/>
    <property type="match status" value="1"/>
</dbReference>
<dbReference type="PANTHER" id="PTHR15838:SF1">
    <property type="entry name" value="ZINC FINGER CCHC DOMAIN-CONTAINING PROTEIN 17"/>
    <property type="match status" value="1"/>
</dbReference>
<dbReference type="InterPro" id="IPR012340">
    <property type="entry name" value="NA-bd_OB-fold"/>
</dbReference>
<evidence type="ECO:0000256" key="1">
    <source>
        <dbReference type="PROSITE-ProRule" id="PRU00047"/>
    </source>
</evidence>
<dbReference type="PROSITE" id="PS50126">
    <property type="entry name" value="S1"/>
    <property type="match status" value="1"/>
</dbReference>
<dbReference type="GO" id="GO:0043489">
    <property type="term" value="P:RNA stabilization"/>
    <property type="evidence" value="ECO:0000318"/>
    <property type="project" value="GO_Central"/>
</dbReference>
<evidence type="ECO:0000313" key="5">
    <source>
        <dbReference type="EMBL" id="EDQ88323.1"/>
    </source>
</evidence>
<feature type="compositionally biased region" description="Basic residues" evidence="2">
    <location>
        <begin position="251"/>
        <end position="265"/>
    </location>
</feature>